<sequence length="249" mass="26492">MEYATMKTIKKGALMMNYTISANNTFPVVQIALQQDETIQIESGSMIYHNGLVELSGHMNSNGKRGLGGLMSAIGRSMTSGESFFITTATGKAANAELAIAPGNPGVIKELTLDANHQYRLNTGAFLAMDTSVSYHMVSQKVGGALFGGTGGFFIMETDGTGTMLVSAYGDIIPIELDGSHEYVVDNSHVVAWDSQLDYSIQPASGVIGFTTGEGLVNRFTGSGTVYIQTRNIEALANLIQPFIPSNDN</sequence>
<proteinExistence type="predicted"/>
<dbReference type="InterPro" id="IPR036983">
    <property type="entry name" value="AIM24_sf"/>
</dbReference>
<dbReference type="EMBL" id="AP011548">
    <property type="protein sequence ID" value="BAI42611.1"/>
    <property type="molecule type" value="Genomic_DNA"/>
</dbReference>
<gene>
    <name evidence="1" type="ordered locus">LRHM_2084</name>
</gene>
<reference evidence="1 2" key="1">
    <citation type="journal article" date="2009" name="J. Bacteriol.">
        <title>Complete genome sequence of the probiotic Lactobacillus rhamnosus ATCC 53103.</title>
        <authorList>
            <person name="Morita H."/>
            <person name="Toh H."/>
            <person name="Oshima K."/>
            <person name="Murakami M."/>
            <person name="Taylor T.D."/>
            <person name="Igimi S."/>
            <person name="Hattori M."/>
        </authorList>
    </citation>
    <scope>NUCLEOTIDE SEQUENCE [LARGE SCALE GENOMIC DNA]</scope>
    <source>
        <strain evidence="2">ATCC 53103 / LMG 18243 / GG [Tokyo]</strain>
    </source>
</reference>
<dbReference type="Proteomes" id="UP000002067">
    <property type="component" value="Chromosome"/>
</dbReference>
<dbReference type="AlphaFoldDB" id="A0A809MZZ2"/>
<organism evidence="1 2">
    <name type="scientific">Lacticaseibacillus rhamnosus (strain ATCC 53103 / LMG 18243 / GG)</name>
    <name type="common">Lactobacillus rhamnosus</name>
    <dbReference type="NCBI Taxonomy" id="568703"/>
    <lineage>
        <taxon>Bacteria</taxon>
        <taxon>Bacillati</taxon>
        <taxon>Bacillota</taxon>
        <taxon>Bacilli</taxon>
        <taxon>Lactobacillales</taxon>
        <taxon>Lactobacillaceae</taxon>
        <taxon>Lacticaseibacillus</taxon>
    </lineage>
</organism>
<dbReference type="PANTHER" id="PTHR43657">
    <property type="entry name" value="TRYPTOPHAN RNA-BINDING ATTENUATOR PROTEIN-LIKE PROTEIN"/>
    <property type="match status" value="1"/>
</dbReference>
<protein>
    <recommendedName>
        <fullName evidence="3">TIGR00266 family protein</fullName>
    </recommendedName>
</protein>
<evidence type="ECO:0008006" key="3">
    <source>
        <dbReference type="Google" id="ProtNLM"/>
    </source>
</evidence>
<name>A0A809MZZ2_LACRG</name>
<accession>A0A809MZZ2</accession>
<dbReference type="KEGG" id="lrg:LRHM_2084"/>
<dbReference type="InterPro" id="IPR002838">
    <property type="entry name" value="AIM24"/>
</dbReference>
<evidence type="ECO:0000313" key="2">
    <source>
        <dbReference type="Proteomes" id="UP000002067"/>
    </source>
</evidence>
<dbReference type="Gene3D" id="3.60.160.10">
    <property type="entry name" value="Mitochondrial biogenesis AIM24"/>
    <property type="match status" value="1"/>
</dbReference>
<dbReference type="PANTHER" id="PTHR43657:SF1">
    <property type="entry name" value="ALTERED INHERITANCE OF MITOCHONDRIA PROTEIN 24, MITOCHONDRIAL"/>
    <property type="match status" value="1"/>
</dbReference>
<evidence type="ECO:0000313" key="1">
    <source>
        <dbReference type="EMBL" id="BAI42611.1"/>
    </source>
</evidence>
<dbReference type="InterPro" id="IPR016031">
    <property type="entry name" value="Trp_RNA-bd_attenuator-like_dom"/>
</dbReference>
<dbReference type="NCBIfam" id="TIGR00266">
    <property type="entry name" value="TIGR00266 family protein"/>
    <property type="match status" value="1"/>
</dbReference>
<dbReference type="Pfam" id="PF01987">
    <property type="entry name" value="AIM24"/>
    <property type="match status" value="1"/>
</dbReference>
<dbReference type="SUPFAM" id="SSF51219">
    <property type="entry name" value="TRAP-like"/>
    <property type="match status" value="1"/>
</dbReference>